<dbReference type="EMBL" id="CP035108">
    <property type="protein sequence ID" value="QAR33691.1"/>
    <property type="molecule type" value="Genomic_DNA"/>
</dbReference>
<proteinExistence type="predicted"/>
<name>A0A3R6AYU2_9BACT</name>
<evidence type="ECO:0000313" key="1">
    <source>
        <dbReference type="EMBL" id="QAR33691.1"/>
    </source>
</evidence>
<dbReference type="Proteomes" id="UP000287502">
    <property type="component" value="Chromosome"/>
</dbReference>
<dbReference type="KEGG" id="gtl:EP073_09835"/>
<dbReference type="InterPro" id="IPR037107">
    <property type="entry name" value="Put_OMP_sf"/>
</dbReference>
<evidence type="ECO:0000313" key="2">
    <source>
        <dbReference type="Proteomes" id="UP000287502"/>
    </source>
</evidence>
<accession>A0A3R6AYU2</accession>
<reference evidence="1 2" key="1">
    <citation type="submission" date="2019-01" db="EMBL/GenBank/DDBJ databases">
        <title>Geovibrio thiophilus DSM 11263, complete genome.</title>
        <authorList>
            <person name="Spring S."/>
            <person name="Bunk B."/>
            <person name="Sproer C."/>
        </authorList>
    </citation>
    <scope>NUCLEOTIDE SEQUENCE [LARGE SCALE GENOMIC DNA]</scope>
    <source>
        <strain evidence="1 2">DSM 11263</strain>
    </source>
</reference>
<keyword evidence="2" id="KW-1185">Reference proteome</keyword>
<dbReference type="Pfam" id="PF09982">
    <property type="entry name" value="LpxR"/>
    <property type="match status" value="1"/>
</dbReference>
<organism evidence="1 2">
    <name type="scientific">Geovibrio thiophilus</name>
    <dbReference type="NCBI Taxonomy" id="139438"/>
    <lineage>
        <taxon>Bacteria</taxon>
        <taxon>Pseudomonadati</taxon>
        <taxon>Deferribacterota</taxon>
        <taxon>Deferribacteres</taxon>
        <taxon>Deferribacterales</taxon>
        <taxon>Geovibrionaceae</taxon>
        <taxon>Geovibrio</taxon>
    </lineage>
</organism>
<dbReference type="OrthoDB" id="9776275at2"/>
<dbReference type="RefSeq" id="WP_128466977.1">
    <property type="nucleotide sequence ID" value="NZ_CP035108.1"/>
</dbReference>
<sequence length="321" mass="35495">MLTLLPAAPQKAFAAGDGLNGTLSLVIENDIFYSDQYYTNGVRASWTTAADKKPDWALNAARLFPFFPDNSSVRTNYAIGQNMYTPKETDSKNPPSDDHPYAGWLYGSVGLIAENGRQLDQIELTLGIVGSVSLAEQTQKFVHKVRGIDIPQGWDTQLKNEPGIVLTYQRSWRSYVSKSFIGVPFDLTPHAGGALGNVFTYANTGITLRYGKGLPVDYGPPRIQPSLPGSGFFVSQKDFSWYLFAGVEGRYIARNIFLDGNSFTDSRSVDKEPFVGDLQMGVVVTKGNVRLGYTKVLRTREFKSQSSDRQDFGAFSLSMQF</sequence>
<protein>
    <submittedName>
        <fullName evidence="1">Lipid A deacylase LpxR family protein</fullName>
    </submittedName>
</protein>
<dbReference type="InterPro" id="IPR018707">
    <property type="entry name" value="LpxR"/>
</dbReference>
<dbReference type="AlphaFoldDB" id="A0A3R6AYU2"/>
<gene>
    <name evidence="1" type="ORF">EP073_09835</name>
</gene>
<dbReference type="Gene3D" id="2.40.128.140">
    <property type="entry name" value="Outer membrane protein"/>
    <property type="match status" value="1"/>
</dbReference>